<comment type="caution">
    <text evidence="6">The sequence shown here is derived from an EMBL/GenBank/DDBJ whole genome shotgun (WGS) entry which is preliminary data.</text>
</comment>
<organism evidence="6 7">
    <name type="scientific">Ceratobasidium theobromae</name>
    <dbReference type="NCBI Taxonomy" id="1582974"/>
    <lineage>
        <taxon>Eukaryota</taxon>
        <taxon>Fungi</taxon>
        <taxon>Dikarya</taxon>
        <taxon>Basidiomycota</taxon>
        <taxon>Agaricomycotina</taxon>
        <taxon>Agaricomycetes</taxon>
        <taxon>Cantharellales</taxon>
        <taxon>Ceratobasidiaceae</taxon>
        <taxon>Ceratobasidium</taxon>
    </lineage>
</organism>
<dbReference type="GO" id="GO:0016020">
    <property type="term" value="C:membrane"/>
    <property type="evidence" value="ECO:0007669"/>
    <property type="project" value="UniProtKB-SubCell"/>
</dbReference>
<protein>
    <submittedName>
        <fullName evidence="6">C-4 methylsterol oxidase</fullName>
    </submittedName>
</protein>
<comment type="subcellular location">
    <subcellularLocation>
        <location evidence="1">Membrane</location>
    </subcellularLocation>
</comment>
<dbReference type="InterPro" id="IPR006694">
    <property type="entry name" value="Fatty_acid_hydroxylase"/>
</dbReference>
<name>A0A5N5QBD7_9AGAM</name>
<proteinExistence type="predicted"/>
<dbReference type="GO" id="GO:0005506">
    <property type="term" value="F:iron ion binding"/>
    <property type="evidence" value="ECO:0007669"/>
    <property type="project" value="InterPro"/>
</dbReference>
<evidence type="ECO:0000256" key="4">
    <source>
        <dbReference type="ARBA" id="ARBA00023136"/>
    </source>
</evidence>
<keyword evidence="3" id="KW-1133">Transmembrane helix</keyword>
<dbReference type="Proteomes" id="UP000383932">
    <property type="component" value="Unassembled WGS sequence"/>
</dbReference>
<feature type="domain" description="Fatty acid hydroxylase" evidence="5">
    <location>
        <begin position="141"/>
        <end position="208"/>
    </location>
</feature>
<keyword evidence="7" id="KW-1185">Reference proteome</keyword>
<evidence type="ECO:0000256" key="3">
    <source>
        <dbReference type="ARBA" id="ARBA00022989"/>
    </source>
</evidence>
<dbReference type="EMBL" id="SSOP01000341">
    <property type="protein sequence ID" value="KAB5588949.1"/>
    <property type="molecule type" value="Genomic_DNA"/>
</dbReference>
<accession>A0A5N5QBD7</accession>
<sequence length="294" mass="34290">MNSTRVFDHRAASSELYAAGGTDFSKLSWLESNWAAWYLWIGDPVIATGLMSFLLHEIVYFGRCIPWIIIDAMPYFRRWKLQPNKVPTAKDQWECTKLVLYSHFTIELPQIWFFHPIAEACGMKTWQVPFPHWKAMTGQIALFFIFEDAFHYFAHQALHYGPLYKHIHKVHHKYSAPFGLAAEYAHPAEVFILGMGTIGGPLLYYFPWSLNHIIPFWSGADHHDFHHMAFVNNFSTSFRWLDYMFGTDDKYRAYKKRLAAVAEKDRAALEKKLLEEAEKEGVVAADEAEKKRLF</sequence>
<evidence type="ECO:0000256" key="1">
    <source>
        <dbReference type="ARBA" id="ARBA00004370"/>
    </source>
</evidence>
<evidence type="ECO:0000256" key="2">
    <source>
        <dbReference type="ARBA" id="ARBA00022692"/>
    </source>
</evidence>
<evidence type="ECO:0000259" key="5">
    <source>
        <dbReference type="Pfam" id="PF04116"/>
    </source>
</evidence>
<evidence type="ECO:0000313" key="6">
    <source>
        <dbReference type="EMBL" id="KAB5588949.1"/>
    </source>
</evidence>
<dbReference type="GO" id="GO:0016491">
    <property type="term" value="F:oxidoreductase activity"/>
    <property type="evidence" value="ECO:0007669"/>
    <property type="project" value="InterPro"/>
</dbReference>
<gene>
    <name evidence="6" type="ORF">CTheo_7607</name>
</gene>
<reference evidence="6 7" key="1">
    <citation type="journal article" date="2019" name="Fungal Biol. Biotechnol.">
        <title>Draft genome sequence of fastidious pathogen Ceratobasidium theobromae, which causes vascular-streak dieback in Theobroma cacao.</title>
        <authorList>
            <person name="Ali S.S."/>
            <person name="Asman A."/>
            <person name="Shao J."/>
            <person name="Firmansyah A.P."/>
            <person name="Susilo A.W."/>
            <person name="Rosmana A."/>
            <person name="McMahon P."/>
            <person name="Junaid M."/>
            <person name="Guest D."/>
            <person name="Kheng T.Y."/>
            <person name="Meinhardt L.W."/>
            <person name="Bailey B.A."/>
        </authorList>
    </citation>
    <scope>NUCLEOTIDE SEQUENCE [LARGE SCALE GENOMIC DNA]</scope>
    <source>
        <strain evidence="6 7">CT2</strain>
    </source>
</reference>
<dbReference type="PANTHER" id="PTHR11863">
    <property type="entry name" value="STEROL DESATURASE"/>
    <property type="match status" value="1"/>
</dbReference>
<dbReference type="OrthoDB" id="1658724at2759"/>
<keyword evidence="2" id="KW-0812">Transmembrane</keyword>
<dbReference type="GO" id="GO:0008610">
    <property type="term" value="P:lipid biosynthetic process"/>
    <property type="evidence" value="ECO:0007669"/>
    <property type="project" value="InterPro"/>
</dbReference>
<dbReference type="AlphaFoldDB" id="A0A5N5QBD7"/>
<dbReference type="InterPro" id="IPR050307">
    <property type="entry name" value="Sterol_Desaturase_Related"/>
</dbReference>
<keyword evidence="4" id="KW-0472">Membrane</keyword>
<dbReference type="Pfam" id="PF04116">
    <property type="entry name" value="FA_hydroxylase"/>
    <property type="match status" value="1"/>
</dbReference>
<evidence type="ECO:0000313" key="7">
    <source>
        <dbReference type="Proteomes" id="UP000383932"/>
    </source>
</evidence>